<evidence type="ECO:0000256" key="17">
    <source>
        <dbReference type="PIRSR" id="PIRSR603561-1"/>
    </source>
</evidence>
<dbReference type="Pfam" id="PF02581">
    <property type="entry name" value="TMP-TENI"/>
    <property type="match status" value="1"/>
</dbReference>
<dbReference type="InterPro" id="IPR020476">
    <property type="entry name" value="Nudix_hydrolase"/>
</dbReference>
<dbReference type="SUPFAM" id="SSF55811">
    <property type="entry name" value="Nudix"/>
    <property type="match status" value="1"/>
</dbReference>
<dbReference type="PANTHER" id="PTHR47707">
    <property type="entry name" value="8-OXO-DGTP DIPHOSPHATASE"/>
    <property type="match status" value="1"/>
</dbReference>
<feature type="binding site" evidence="17">
    <location>
        <position position="122"/>
    </location>
    <ligand>
        <name>8-oxo-dGTP</name>
        <dbReference type="ChEBI" id="CHEBI:77896"/>
    </ligand>
</feature>
<keyword evidence="3" id="KW-0515">Mutator protein</keyword>
<comment type="catalytic activity">
    <reaction evidence="11">
        <text>8-oxo-GTP + H2O = 8-oxo-GMP + diphosphate + H(+)</text>
        <dbReference type="Rhea" id="RHEA:67616"/>
        <dbReference type="ChEBI" id="CHEBI:15377"/>
        <dbReference type="ChEBI" id="CHEBI:15378"/>
        <dbReference type="ChEBI" id="CHEBI:33019"/>
        <dbReference type="ChEBI" id="CHEBI:143553"/>
        <dbReference type="ChEBI" id="CHEBI:145694"/>
    </reaction>
</comment>
<evidence type="ECO:0000256" key="6">
    <source>
        <dbReference type="ARBA" id="ARBA00022763"/>
    </source>
</evidence>
<dbReference type="NCBIfam" id="NF006530">
    <property type="entry name" value="PRK08999.1"/>
    <property type="match status" value="1"/>
</dbReference>
<proteinExistence type="inferred from homology"/>
<dbReference type="PROSITE" id="PS00893">
    <property type="entry name" value="NUDIX_BOX"/>
    <property type="match status" value="1"/>
</dbReference>
<dbReference type="CDD" id="cd03425">
    <property type="entry name" value="NUDIX_MutT_NudA_like"/>
    <property type="match status" value="1"/>
</dbReference>
<dbReference type="GO" id="GO:0006260">
    <property type="term" value="P:DNA replication"/>
    <property type="evidence" value="ECO:0007669"/>
    <property type="project" value="UniProtKB-KW"/>
</dbReference>
<dbReference type="InterPro" id="IPR036206">
    <property type="entry name" value="ThiamineP_synth_sf"/>
</dbReference>
<comment type="similarity">
    <text evidence="2">Belongs to the Nudix hydrolase family.</text>
</comment>
<keyword evidence="6" id="KW-0227">DNA damage</keyword>
<dbReference type="NCBIfam" id="TIGR00586">
    <property type="entry name" value="mutt"/>
    <property type="match status" value="1"/>
</dbReference>
<evidence type="ECO:0000256" key="10">
    <source>
        <dbReference type="ARBA" id="ARBA00035861"/>
    </source>
</evidence>
<evidence type="ECO:0000256" key="4">
    <source>
        <dbReference type="ARBA" id="ARBA00022705"/>
    </source>
</evidence>
<feature type="binding site" evidence="18">
    <location>
        <position position="40"/>
    </location>
    <ligand>
        <name>Mg(2+)</name>
        <dbReference type="ChEBI" id="CHEBI:18420"/>
    </ligand>
</feature>
<dbReference type="GO" id="GO:0008413">
    <property type="term" value="F:8-oxo-7,8-dihydroguanosine triphosphate pyrophosphatase activity"/>
    <property type="evidence" value="ECO:0007669"/>
    <property type="project" value="InterPro"/>
</dbReference>
<evidence type="ECO:0000259" key="19">
    <source>
        <dbReference type="PROSITE" id="PS51462"/>
    </source>
</evidence>
<dbReference type="EMBL" id="LT629787">
    <property type="protein sequence ID" value="SDT93336.1"/>
    <property type="molecule type" value="Genomic_DNA"/>
</dbReference>
<evidence type="ECO:0000256" key="13">
    <source>
        <dbReference type="ARBA" id="ARBA00040794"/>
    </source>
</evidence>
<dbReference type="InterPro" id="IPR022998">
    <property type="entry name" value="ThiamineP_synth_TenI"/>
</dbReference>
<gene>
    <name evidence="20" type="ORF">SAMN05216210_0626</name>
</gene>
<dbReference type="InterPro" id="IPR015797">
    <property type="entry name" value="NUDIX_hydrolase-like_dom_sf"/>
</dbReference>
<evidence type="ECO:0000256" key="1">
    <source>
        <dbReference type="ARBA" id="ARBA00001946"/>
    </source>
</evidence>
<dbReference type="GO" id="GO:0006281">
    <property type="term" value="P:DNA repair"/>
    <property type="evidence" value="ECO:0007669"/>
    <property type="project" value="UniProtKB-KW"/>
</dbReference>
<keyword evidence="7" id="KW-0378">Hydrolase</keyword>
<feature type="binding site" evidence="17">
    <location>
        <position position="26"/>
    </location>
    <ligand>
        <name>8-oxo-dGTP</name>
        <dbReference type="ChEBI" id="CHEBI:77896"/>
    </ligand>
</feature>
<evidence type="ECO:0000256" key="2">
    <source>
        <dbReference type="ARBA" id="ARBA00005582"/>
    </source>
</evidence>
<dbReference type="AlphaFoldDB" id="A0A1H2EDW1"/>
<evidence type="ECO:0000256" key="18">
    <source>
        <dbReference type="PIRSR" id="PIRSR603561-2"/>
    </source>
</evidence>
<dbReference type="InterPro" id="IPR020084">
    <property type="entry name" value="NUDIX_hydrolase_CS"/>
</dbReference>
<keyword evidence="21" id="KW-1185">Reference proteome</keyword>
<dbReference type="InterPro" id="IPR013785">
    <property type="entry name" value="Aldolase_TIM"/>
</dbReference>
<dbReference type="FunFam" id="3.90.79.10:FF:000014">
    <property type="entry name" value="8-oxo-dGTP diphosphatase MutT"/>
    <property type="match status" value="1"/>
</dbReference>
<evidence type="ECO:0000256" key="16">
    <source>
        <dbReference type="ARBA" id="ARBA00042798"/>
    </source>
</evidence>
<dbReference type="InterPro" id="IPR047127">
    <property type="entry name" value="MutT-like"/>
</dbReference>
<dbReference type="EC" id="3.6.1.55" evidence="12"/>
<dbReference type="Gene3D" id="3.90.79.10">
    <property type="entry name" value="Nucleoside Triphosphate Pyrophosphohydrolase"/>
    <property type="match status" value="1"/>
</dbReference>
<evidence type="ECO:0000256" key="3">
    <source>
        <dbReference type="ARBA" id="ARBA00022457"/>
    </source>
</evidence>
<keyword evidence="4" id="KW-0235">DNA replication</keyword>
<feature type="domain" description="Nudix hydrolase" evidence="19">
    <location>
        <begin position="5"/>
        <end position="131"/>
    </location>
</feature>
<dbReference type="Proteomes" id="UP000243924">
    <property type="component" value="Chromosome I"/>
</dbReference>
<keyword evidence="8 18" id="KW-0460">Magnesium</keyword>
<evidence type="ECO:0000313" key="21">
    <source>
        <dbReference type="Proteomes" id="UP000243924"/>
    </source>
</evidence>
<dbReference type="SUPFAM" id="SSF51391">
    <property type="entry name" value="Thiamin phosphate synthase"/>
    <property type="match status" value="1"/>
</dbReference>
<evidence type="ECO:0000256" key="11">
    <source>
        <dbReference type="ARBA" id="ARBA00036904"/>
    </source>
</evidence>
<dbReference type="STRING" id="1434072.SAMN05216210_0626"/>
<dbReference type="InterPro" id="IPR003561">
    <property type="entry name" value="Mutator_MutT"/>
</dbReference>
<dbReference type="Gene3D" id="3.20.20.70">
    <property type="entry name" value="Aldolase class I"/>
    <property type="match status" value="1"/>
</dbReference>
<dbReference type="PANTHER" id="PTHR47707:SF1">
    <property type="entry name" value="NUDIX HYDROLASE FAMILY PROTEIN"/>
    <property type="match status" value="1"/>
</dbReference>
<dbReference type="GO" id="GO:0046872">
    <property type="term" value="F:metal ion binding"/>
    <property type="evidence" value="ECO:0007669"/>
    <property type="project" value="UniProtKB-KW"/>
</dbReference>
<evidence type="ECO:0000256" key="12">
    <source>
        <dbReference type="ARBA" id="ARBA00038905"/>
    </source>
</evidence>
<feature type="binding site" evidence="18">
    <location>
        <position position="60"/>
    </location>
    <ligand>
        <name>Mg(2+)</name>
        <dbReference type="ChEBI" id="CHEBI:18420"/>
    </ligand>
</feature>
<dbReference type="OrthoDB" id="9810648at2"/>
<evidence type="ECO:0000256" key="14">
    <source>
        <dbReference type="ARBA" id="ARBA00041592"/>
    </source>
</evidence>
<dbReference type="CDD" id="cd00564">
    <property type="entry name" value="TMP_TenI"/>
    <property type="match status" value="1"/>
</dbReference>
<sequence>MSRAQRIHVVAAVIRNHQQQILLARRPEHAHQGGLWEFPGGKLEQGESPYAGLCRELHEELGIQVSQARPLLDISHDYPDKQIRLDVWLVEAFSGEPHGAEGQPVRWVNQQELAQYPLPAANVPIVNAARLPECYLITPDLHSIVDLVPAIERAIDSGQRLIQIRQTQWSEQTYRQASEQLVARFGDQVTFMLKGPQPLSLPGCGWHLTARQLTHMAANPESGTALLARCEGPIAASCHNAEELGMAEQLGLDFATLSPLLPTASHAQATPIGWTAAAELLKGVNMPVYLLGGLKPADCSLAFQHGAQGIAAIRGLWPSAN</sequence>
<dbReference type="GO" id="GO:0009228">
    <property type="term" value="P:thiamine biosynthetic process"/>
    <property type="evidence" value="ECO:0007669"/>
    <property type="project" value="UniProtKB-KW"/>
</dbReference>
<dbReference type="InterPro" id="IPR000086">
    <property type="entry name" value="NUDIX_hydrolase_dom"/>
</dbReference>
<dbReference type="GO" id="GO:0035539">
    <property type="term" value="F:8-oxo-7,8-dihydrodeoxyguanosine triphosphate pyrophosphatase activity"/>
    <property type="evidence" value="ECO:0007669"/>
    <property type="project" value="UniProtKB-EC"/>
</dbReference>
<dbReference type="InterPro" id="IPR029119">
    <property type="entry name" value="MutY_C"/>
</dbReference>
<dbReference type="Pfam" id="PF14815">
    <property type="entry name" value="NUDIX_4"/>
    <property type="match status" value="1"/>
</dbReference>
<feature type="binding site" evidence="17">
    <location>
        <position position="31"/>
    </location>
    <ligand>
        <name>8-oxo-dGTP</name>
        <dbReference type="ChEBI" id="CHEBI:77896"/>
    </ligand>
</feature>
<dbReference type="GO" id="GO:0044715">
    <property type="term" value="F:8-oxo-dGDP phosphatase activity"/>
    <property type="evidence" value="ECO:0007669"/>
    <property type="project" value="TreeGrafter"/>
</dbReference>
<keyword evidence="9" id="KW-0234">DNA repair</keyword>
<evidence type="ECO:0000256" key="9">
    <source>
        <dbReference type="ARBA" id="ARBA00023204"/>
    </source>
</evidence>
<evidence type="ECO:0000256" key="8">
    <source>
        <dbReference type="ARBA" id="ARBA00022842"/>
    </source>
</evidence>
<name>A0A1H2EDW1_9GAMM</name>
<comment type="cofactor">
    <cofactor evidence="1 18">
        <name>Mg(2+)</name>
        <dbReference type="ChEBI" id="CHEBI:18420"/>
    </cofactor>
</comment>
<dbReference type="PRINTS" id="PR00502">
    <property type="entry name" value="NUDIXFAMILY"/>
</dbReference>
<reference evidence="21" key="1">
    <citation type="submission" date="2016-10" db="EMBL/GenBank/DDBJ databases">
        <authorList>
            <person name="Varghese N."/>
            <person name="Submissions S."/>
        </authorList>
    </citation>
    <scope>NUCLEOTIDE SEQUENCE [LARGE SCALE GENOMIC DNA]</scope>
    <source>
        <strain evidence="21">CECT 8338</strain>
    </source>
</reference>
<dbReference type="PROSITE" id="PS51462">
    <property type="entry name" value="NUDIX"/>
    <property type="match status" value="1"/>
</dbReference>
<protein>
    <recommendedName>
        <fullName evidence="13">8-oxo-dGTP diphosphatase</fullName>
        <ecNumber evidence="12">3.6.1.55</ecNumber>
    </recommendedName>
    <alternativeName>
        <fullName evidence="16">7,8-dihydro-8-oxoguanine-triphosphatase</fullName>
    </alternativeName>
    <alternativeName>
        <fullName evidence="15">Mutator protein MutT</fullName>
    </alternativeName>
    <alternativeName>
        <fullName evidence="14">dGTP pyrophosphohydrolase</fullName>
    </alternativeName>
</protein>
<comment type="catalytic activity">
    <reaction evidence="10">
        <text>8-oxo-dGTP + H2O = 8-oxo-dGMP + diphosphate + H(+)</text>
        <dbReference type="Rhea" id="RHEA:31575"/>
        <dbReference type="ChEBI" id="CHEBI:15377"/>
        <dbReference type="ChEBI" id="CHEBI:15378"/>
        <dbReference type="ChEBI" id="CHEBI:33019"/>
        <dbReference type="ChEBI" id="CHEBI:63224"/>
        <dbReference type="ChEBI" id="CHEBI:77896"/>
        <dbReference type="EC" id="3.6.1.55"/>
    </reaction>
</comment>
<evidence type="ECO:0000256" key="5">
    <source>
        <dbReference type="ARBA" id="ARBA00022723"/>
    </source>
</evidence>
<dbReference type="RefSeq" id="WP_092384051.1">
    <property type="nucleotide sequence ID" value="NZ_LT629787.1"/>
</dbReference>
<organism evidence="20 21">
    <name type="scientific">Halopseudomonas salegens</name>
    <dbReference type="NCBI Taxonomy" id="1434072"/>
    <lineage>
        <taxon>Bacteria</taxon>
        <taxon>Pseudomonadati</taxon>
        <taxon>Pseudomonadota</taxon>
        <taxon>Gammaproteobacteria</taxon>
        <taxon>Pseudomonadales</taxon>
        <taxon>Pseudomonadaceae</taxon>
        <taxon>Halopseudomonas</taxon>
    </lineage>
</organism>
<dbReference type="GO" id="GO:0044716">
    <property type="term" value="F:8-oxo-GDP phosphatase activity"/>
    <property type="evidence" value="ECO:0007669"/>
    <property type="project" value="TreeGrafter"/>
</dbReference>
<keyword evidence="5 18" id="KW-0479">Metal-binding</keyword>
<feature type="binding site" evidence="17">
    <location>
        <begin position="37"/>
        <end position="40"/>
    </location>
    <ligand>
        <name>8-oxo-dGTP</name>
        <dbReference type="ChEBI" id="CHEBI:77896"/>
    </ligand>
</feature>
<evidence type="ECO:0000313" key="20">
    <source>
        <dbReference type="EMBL" id="SDT93336.1"/>
    </source>
</evidence>
<accession>A0A1H2EDW1</accession>
<evidence type="ECO:0000256" key="15">
    <source>
        <dbReference type="ARBA" id="ARBA00041979"/>
    </source>
</evidence>
<evidence type="ECO:0000256" key="7">
    <source>
        <dbReference type="ARBA" id="ARBA00022801"/>
    </source>
</evidence>